<evidence type="ECO:0000256" key="3">
    <source>
        <dbReference type="ARBA" id="ARBA00022840"/>
    </source>
</evidence>
<protein>
    <recommendedName>
        <fullName evidence="6">ATP-grasp domain-containing protein</fullName>
    </recommendedName>
</protein>
<evidence type="ECO:0000259" key="6">
    <source>
        <dbReference type="PROSITE" id="PS50975"/>
    </source>
</evidence>
<dbReference type="InterPro" id="IPR052032">
    <property type="entry name" value="ATP-dep_AA_Ligase"/>
</dbReference>
<dbReference type="Pfam" id="PF13535">
    <property type="entry name" value="ATP-grasp_4"/>
    <property type="match status" value="1"/>
</dbReference>
<keyword evidence="1" id="KW-0436">Ligase</keyword>
<dbReference type="SUPFAM" id="SSF56059">
    <property type="entry name" value="Glutathione synthetase ATP-binding domain-like"/>
    <property type="match status" value="1"/>
</dbReference>
<evidence type="ECO:0000256" key="1">
    <source>
        <dbReference type="ARBA" id="ARBA00022598"/>
    </source>
</evidence>
<name>A0ABU8IAG6_9ENTE</name>
<evidence type="ECO:0000256" key="2">
    <source>
        <dbReference type="ARBA" id="ARBA00022741"/>
    </source>
</evidence>
<evidence type="ECO:0000256" key="5">
    <source>
        <dbReference type="SAM" id="Phobius"/>
    </source>
</evidence>
<accession>A0ABU8IAG6</accession>
<dbReference type="InterPro" id="IPR040570">
    <property type="entry name" value="LAL_C2"/>
</dbReference>
<evidence type="ECO:0000256" key="4">
    <source>
        <dbReference type="PROSITE-ProRule" id="PRU00409"/>
    </source>
</evidence>
<keyword evidence="5" id="KW-1133">Transmembrane helix</keyword>
<proteinExistence type="predicted"/>
<keyword evidence="8" id="KW-1185">Reference proteome</keyword>
<sequence>MYDKSFRELKFVILFGLSLFSIYLRFRVLLNFVSFQSLILLLISEKRKNNGYEKFHIFSTTVYNNQKDEIISVAKNALDAIGLTDGPAHVEVKYTSEGPKIIEVNGRPGGDNITSDLIKNAYGIDIFKQTVLKYLGEPIAIKKEANLASAIGYILSDQDKNIAQLQGLDEVLKDSSITRYEVAKGTIENVRAAKSSDDRLGYIIIQEQTAAEAKQKIMALISQIYVK</sequence>
<organism evidence="7 8">
    <name type="scientific">Candidatus Enterococcus mansonii</name>
    <dbReference type="NCBI Taxonomy" id="1834181"/>
    <lineage>
        <taxon>Bacteria</taxon>
        <taxon>Bacillati</taxon>
        <taxon>Bacillota</taxon>
        <taxon>Bacilli</taxon>
        <taxon>Lactobacillales</taxon>
        <taxon>Enterococcaceae</taxon>
        <taxon>Enterococcus</taxon>
    </lineage>
</organism>
<dbReference type="Gene3D" id="3.30.470.20">
    <property type="entry name" value="ATP-grasp fold, B domain"/>
    <property type="match status" value="1"/>
</dbReference>
<keyword evidence="3 4" id="KW-0067">ATP-binding</keyword>
<dbReference type="PANTHER" id="PTHR43585">
    <property type="entry name" value="FUMIPYRROLE BIOSYNTHESIS PROTEIN C"/>
    <property type="match status" value="1"/>
</dbReference>
<gene>
    <name evidence="7" type="ORF">A5880_000194</name>
</gene>
<keyword evidence="5" id="KW-0812">Transmembrane</keyword>
<evidence type="ECO:0000313" key="8">
    <source>
        <dbReference type="Proteomes" id="UP000195139"/>
    </source>
</evidence>
<dbReference type="Pfam" id="PF18603">
    <property type="entry name" value="LAL_C2"/>
    <property type="match status" value="1"/>
</dbReference>
<dbReference type="PANTHER" id="PTHR43585:SF2">
    <property type="entry name" value="ATP-GRASP ENZYME FSQD"/>
    <property type="match status" value="1"/>
</dbReference>
<feature type="domain" description="ATP-grasp" evidence="6">
    <location>
        <begin position="68"/>
        <end position="135"/>
    </location>
</feature>
<keyword evidence="2 4" id="KW-0547">Nucleotide-binding</keyword>
<comment type="caution">
    <text evidence="7">The sequence shown here is derived from an EMBL/GenBank/DDBJ whole genome shotgun (WGS) entry which is preliminary data.</text>
</comment>
<reference evidence="7" key="1">
    <citation type="submission" date="2018-07" db="EMBL/GenBank/DDBJ databases">
        <title>The Genome Sequence of Enterococcus sp. DIV0659b.</title>
        <authorList>
            <consortium name="The Broad Institute Genomics Platform"/>
            <consortium name="The Broad Institute Genomic Center for Infectious Diseases"/>
            <person name="Earl A."/>
            <person name="Manson A."/>
            <person name="Schwartman J."/>
            <person name="Gilmore M."/>
            <person name="Abouelleil A."/>
            <person name="Cao P."/>
            <person name="Chapman S."/>
            <person name="Cusick C."/>
            <person name="Shea T."/>
            <person name="Young S."/>
            <person name="Neafsey D."/>
            <person name="Nusbaum C."/>
            <person name="Birren B."/>
        </authorList>
    </citation>
    <scope>NUCLEOTIDE SEQUENCE [LARGE SCALE GENOMIC DNA]</scope>
    <source>
        <strain evidence="7">4G2_DIV0659</strain>
    </source>
</reference>
<feature type="transmembrane region" description="Helical" evidence="5">
    <location>
        <begin position="12"/>
        <end position="43"/>
    </location>
</feature>
<dbReference type="EMBL" id="NGLE02000001">
    <property type="protein sequence ID" value="MEI5992672.1"/>
    <property type="molecule type" value="Genomic_DNA"/>
</dbReference>
<dbReference type="Proteomes" id="UP000195139">
    <property type="component" value="Unassembled WGS sequence"/>
</dbReference>
<dbReference type="PROSITE" id="PS50975">
    <property type="entry name" value="ATP_GRASP"/>
    <property type="match status" value="1"/>
</dbReference>
<dbReference type="InterPro" id="IPR011761">
    <property type="entry name" value="ATP-grasp"/>
</dbReference>
<keyword evidence="5" id="KW-0472">Membrane</keyword>
<evidence type="ECO:0000313" key="7">
    <source>
        <dbReference type="EMBL" id="MEI5992672.1"/>
    </source>
</evidence>
<dbReference type="RefSeq" id="WP_336576926.1">
    <property type="nucleotide sequence ID" value="NZ_NGLE02000001.1"/>
</dbReference>